<feature type="region of interest" description="Disordered" evidence="1">
    <location>
        <begin position="27"/>
        <end position="47"/>
    </location>
</feature>
<feature type="non-terminal residue" evidence="2">
    <location>
        <position position="1"/>
    </location>
</feature>
<dbReference type="Proteomes" id="UP000681720">
    <property type="component" value="Unassembled WGS sequence"/>
</dbReference>
<name>A0A8S3IIM4_9BILA</name>
<feature type="compositionally biased region" description="Polar residues" evidence="1">
    <location>
        <begin position="37"/>
        <end position="47"/>
    </location>
</feature>
<protein>
    <submittedName>
        <fullName evidence="2">Uncharacterized protein</fullName>
    </submittedName>
</protein>
<accession>A0A8S3IIM4</accession>
<gene>
    <name evidence="2" type="ORF">GIL414_LOCUS75261</name>
</gene>
<dbReference type="EMBL" id="CAJOBJ010342678">
    <property type="protein sequence ID" value="CAF5196961.1"/>
    <property type="molecule type" value="Genomic_DNA"/>
</dbReference>
<evidence type="ECO:0000256" key="1">
    <source>
        <dbReference type="SAM" id="MobiDB-lite"/>
    </source>
</evidence>
<reference evidence="2" key="1">
    <citation type="submission" date="2021-02" db="EMBL/GenBank/DDBJ databases">
        <authorList>
            <person name="Nowell W R."/>
        </authorList>
    </citation>
    <scope>NUCLEOTIDE SEQUENCE</scope>
</reference>
<evidence type="ECO:0000313" key="3">
    <source>
        <dbReference type="Proteomes" id="UP000681720"/>
    </source>
</evidence>
<comment type="caution">
    <text evidence="2">The sequence shown here is derived from an EMBL/GenBank/DDBJ whole genome shotgun (WGS) entry which is preliminary data.</text>
</comment>
<dbReference type="AlphaFoldDB" id="A0A8S3IIM4"/>
<organism evidence="2 3">
    <name type="scientific">Rotaria magnacalcarata</name>
    <dbReference type="NCBI Taxonomy" id="392030"/>
    <lineage>
        <taxon>Eukaryota</taxon>
        <taxon>Metazoa</taxon>
        <taxon>Spiralia</taxon>
        <taxon>Gnathifera</taxon>
        <taxon>Rotifera</taxon>
        <taxon>Eurotatoria</taxon>
        <taxon>Bdelloidea</taxon>
        <taxon>Philodinida</taxon>
        <taxon>Philodinidae</taxon>
        <taxon>Rotaria</taxon>
    </lineage>
</organism>
<evidence type="ECO:0000313" key="2">
    <source>
        <dbReference type="EMBL" id="CAF5196961.1"/>
    </source>
</evidence>
<sequence length="69" mass="7639">MICASYNQGRANSINNQDSLSVSHIDHDQCEPADNHSVASSEPNRNNWAKVRHALKFTLRRKHGGVPAS</sequence>
<proteinExistence type="predicted"/>